<name>A0A0B6ZP86_9EUPU</name>
<sequence length="63" mass="7131">LFYFSQIISRPTTININKFQKIVYNIENANVVSQGGTVSIHDRRGCLIDDDANSNDRSDDEVL</sequence>
<feature type="non-terminal residue" evidence="1">
    <location>
        <position position="1"/>
    </location>
</feature>
<protein>
    <submittedName>
        <fullName evidence="1">Uncharacterized protein</fullName>
    </submittedName>
</protein>
<gene>
    <name evidence="1" type="primary">ORF70468</name>
</gene>
<reference evidence="1" key="1">
    <citation type="submission" date="2014-12" db="EMBL/GenBank/DDBJ databases">
        <title>Insight into the proteome of Arion vulgaris.</title>
        <authorList>
            <person name="Aradska J."/>
            <person name="Bulat T."/>
            <person name="Smidak R."/>
            <person name="Sarate P."/>
            <person name="Gangsoo J."/>
            <person name="Sialana F."/>
            <person name="Bilban M."/>
            <person name="Lubec G."/>
        </authorList>
    </citation>
    <scope>NUCLEOTIDE SEQUENCE</scope>
    <source>
        <tissue evidence="1">Skin</tissue>
    </source>
</reference>
<dbReference type="AlphaFoldDB" id="A0A0B6ZP86"/>
<accession>A0A0B6ZP86</accession>
<organism evidence="1">
    <name type="scientific">Arion vulgaris</name>
    <dbReference type="NCBI Taxonomy" id="1028688"/>
    <lineage>
        <taxon>Eukaryota</taxon>
        <taxon>Metazoa</taxon>
        <taxon>Spiralia</taxon>
        <taxon>Lophotrochozoa</taxon>
        <taxon>Mollusca</taxon>
        <taxon>Gastropoda</taxon>
        <taxon>Heterobranchia</taxon>
        <taxon>Euthyneura</taxon>
        <taxon>Panpulmonata</taxon>
        <taxon>Eupulmonata</taxon>
        <taxon>Stylommatophora</taxon>
        <taxon>Helicina</taxon>
        <taxon>Arionoidea</taxon>
        <taxon>Arionidae</taxon>
        <taxon>Arion</taxon>
    </lineage>
</organism>
<proteinExistence type="predicted"/>
<dbReference type="EMBL" id="HACG01022645">
    <property type="protein sequence ID" value="CEK69510.1"/>
    <property type="molecule type" value="Transcribed_RNA"/>
</dbReference>
<evidence type="ECO:0000313" key="1">
    <source>
        <dbReference type="EMBL" id="CEK69510.1"/>
    </source>
</evidence>